<reference evidence="3" key="1">
    <citation type="submission" date="2018-05" db="EMBL/GenBank/DDBJ databases">
        <title>Genome Sequencing of selected type strains of the family Eggerthellaceae.</title>
        <authorList>
            <person name="Danylec N."/>
            <person name="Stoll D.A."/>
            <person name="Doetsch A."/>
            <person name="Huch M."/>
        </authorList>
    </citation>
    <scope>NUCLEOTIDE SEQUENCE [LARGE SCALE GENOMIC DNA]</scope>
    <source>
        <strain evidence="3">DSM 16106</strain>
    </source>
</reference>
<organism evidence="2 3">
    <name type="scientific">Paraeggerthella hongkongensis</name>
    <dbReference type="NCBI Taxonomy" id="230658"/>
    <lineage>
        <taxon>Bacteria</taxon>
        <taxon>Bacillati</taxon>
        <taxon>Actinomycetota</taxon>
        <taxon>Coriobacteriia</taxon>
        <taxon>Eggerthellales</taxon>
        <taxon>Eggerthellaceae</taxon>
        <taxon>Paraeggerthella</taxon>
    </lineage>
</organism>
<keyword evidence="3" id="KW-1185">Reference proteome</keyword>
<dbReference type="InterPro" id="IPR052344">
    <property type="entry name" value="Transposase-related"/>
</dbReference>
<dbReference type="PANTHER" id="PTHR33678">
    <property type="entry name" value="BLL1576 PROTEIN"/>
    <property type="match status" value="1"/>
</dbReference>
<dbReference type="EMBL" id="QICD01000006">
    <property type="protein sequence ID" value="RNL46004.1"/>
    <property type="molecule type" value="Genomic_DNA"/>
</dbReference>
<accession>A0A3N0BEU3</accession>
<evidence type="ECO:0000259" key="1">
    <source>
        <dbReference type="Pfam" id="PF03050"/>
    </source>
</evidence>
<evidence type="ECO:0000313" key="3">
    <source>
        <dbReference type="Proteomes" id="UP000278632"/>
    </source>
</evidence>
<proteinExistence type="predicted"/>
<dbReference type="RefSeq" id="WP_123191809.1">
    <property type="nucleotide sequence ID" value="NZ_QICD01000006.1"/>
</dbReference>
<gene>
    <name evidence="2" type="ORF">DMP08_04650</name>
</gene>
<protein>
    <recommendedName>
        <fullName evidence="1">Transposase IS66 central domain-containing protein</fullName>
    </recommendedName>
</protein>
<dbReference type="Pfam" id="PF03050">
    <property type="entry name" value="DDE_Tnp_IS66"/>
    <property type="match status" value="1"/>
</dbReference>
<dbReference type="Proteomes" id="UP000278632">
    <property type="component" value="Unassembled WGS sequence"/>
</dbReference>
<feature type="domain" description="Transposase IS66 central" evidence="1">
    <location>
        <begin position="1"/>
        <end position="136"/>
    </location>
</feature>
<sequence length="180" mass="20565">MRRRFAEIVKVAGGDIKTEEVDSVALETRRRIDEMFAIESNFDDMDTEKRFQKRNAHLRAIMEKLFIWARARKLEAVPGRALAEALTYAITHWPYAMNVFDNGRLEFTNNLAERAIKPFVIGRKNFLFSDTPCGTEASTGIYSAVTTAKMNGLNPRKYIEWLLDAMPNAQTLIVVTFSIP</sequence>
<name>A0A3N0BEU3_9ACTN</name>
<dbReference type="InterPro" id="IPR004291">
    <property type="entry name" value="Transposase_IS66_central"/>
</dbReference>
<evidence type="ECO:0000313" key="2">
    <source>
        <dbReference type="EMBL" id="RNL46004.1"/>
    </source>
</evidence>
<comment type="caution">
    <text evidence="2">The sequence shown here is derived from an EMBL/GenBank/DDBJ whole genome shotgun (WGS) entry which is preliminary data.</text>
</comment>
<dbReference type="AlphaFoldDB" id="A0A3N0BEU3"/>